<accession>A0A0F9QTP3</accession>
<comment type="similarity">
    <text evidence="1">Belongs to the short-chain dehydrogenases/reductases (SDR) family.</text>
</comment>
<keyword evidence="2" id="KW-0560">Oxidoreductase</keyword>
<proteinExistence type="inferred from homology"/>
<evidence type="ECO:0000256" key="1">
    <source>
        <dbReference type="ARBA" id="ARBA00006484"/>
    </source>
</evidence>
<protein>
    <recommendedName>
        <fullName evidence="4">SDR family oxidoreductase</fullName>
    </recommendedName>
</protein>
<dbReference type="GO" id="GO:0016491">
    <property type="term" value="F:oxidoreductase activity"/>
    <property type="evidence" value="ECO:0007669"/>
    <property type="project" value="UniProtKB-KW"/>
</dbReference>
<evidence type="ECO:0008006" key="4">
    <source>
        <dbReference type="Google" id="ProtNLM"/>
    </source>
</evidence>
<dbReference type="AlphaFoldDB" id="A0A0F9QTP3"/>
<gene>
    <name evidence="3" type="ORF">LCGC14_0975260</name>
</gene>
<name>A0A0F9QTP3_9ZZZZ</name>
<evidence type="ECO:0000256" key="2">
    <source>
        <dbReference type="ARBA" id="ARBA00023002"/>
    </source>
</evidence>
<dbReference type="EMBL" id="LAZR01003609">
    <property type="protein sequence ID" value="KKN16491.1"/>
    <property type="molecule type" value="Genomic_DNA"/>
</dbReference>
<reference evidence="3" key="1">
    <citation type="journal article" date="2015" name="Nature">
        <title>Complex archaea that bridge the gap between prokaryotes and eukaryotes.</title>
        <authorList>
            <person name="Spang A."/>
            <person name="Saw J.H."/>
            <person name="Jorgensen S.L."/>
            <person name="Zaremba-Niedzwiedzka K."/>
            <person name="Martijn J."/>
            <person name="Lind A.E."/>
            <person name="van Eijk R."/>
            <person name="Schleper C."/>
            <person name="Guy L."/>
            <person name="Ettema T.J."/>
        </authorList>
    </citation>
    <scope>NUCLEOTIDE SEQUENCE</scope>
</reference>
<dbReference type="InterPro" id="IPR002347">
    <property type="entry name" value="SDR_fam"/>
</dbReference>
<dbReference type="SUPFAM" id="SSF51735">
    <property type="entry name" value="NAD(P)-binding Rossmann-fold domains"/>
    <property type="match status" value="1"/>
</dbReference>
<dbReference type="Gene3D" id="3.40.50.720">
    <property type="entry name" value="NAD(P)-binding Rossmann-like Domain"/>
    <property type="match status" value="1"/>
</dbReference>
<dbReference type="Pfam" id="PF13561">
    <property type="entry name" value="adh_short_C2"/>
    <property type="match status" value="1"/>
</dbReference>
<evidence type="ECO:0000313" key="3">
    <source>
        <dbReference type="EMBL" id="KKN16491.1"/>
    </source>
</evidence>
<dbReference type="PANTHER" id="PTHR43639">
    <property type="entry name" value="OXIDOREDUCTASE, SHORT-CHAIN DEHYDROGENASE/REDUCTASE FAMILY (AFU_ORTHOLOGUE AFUA_5G02870)"/>
    <property type="match status" value="1"/>
</dbReference>
<comment type="caution">
    <text evidence="3">The sequence shown here is derived from an EMBL/GenBank/DDBJ whole genome shotgun (WGS) entry which is preliminary data.</text>
</comment>
<organism evidence="3">
    <name type="scientific">marine sediment metagenome</name>
    <dbReference type="NCBI Taxonomy" id="412755"/>
    <lineage>
        <taxon>unclassified sequences</taxon>
        <taxon>metagenomes</taxon>
        <taxon>ecological metagenomes</taxon>
    </lineage>
</organism>
<dbReference type="InterPro" id="IPR036291">
    <property type="entry name" value="NAD(P)-bd_dom_sf"/>
</dbReference>
<dbReference type="PANTHER" id="PTHR43639:SF1">
    <property type="entry name" value="SHORT-CHAIN DEHYDROGENASE_REDUCTASE FAMILY PROTEIN"/>
    <property type="match status" value="1"/>
</dbReference>
<feature type="non-terminal residue" evidence="3">
    <location>
        <position position="1"/>
    </location>
</feature>
<sequence>INRDTPLGRVGEPEDVADVMVFLASQQARWLTGQLIYVGGGWTMHQ</sequence>